<dbReference type="Proteomes" id="UP000184267">
    <property type="component" value="Unassembled WGS sequence"/>
</dbReference>
<keyword evidence="7" id="KW-0812">Transmembrane</keyword>
<feature type="transmembrane region" description="Helical" evidence="7">
    <location>
        <begin position="562"/>
        <end position="581"/>
    </location>
</feature>
<keyword evidence="7" id="KW-0472">Membrane</keyword>
<dbReference type="SUPFAM" id="SSF53474">
    <property type="entry name" value="alpha/beta-Hydrolases"/>
    <property type="match status" value="1"/>
</dbReference>
<comment type="caution">
    <text evidence="9">The sequence shown here is derived from an EMBL/GenBank/DDBJ whole genome shotgun (WGS) entry which is preliminary data.</text>
</comment>
<keyword evidence="7" id="KW-1133">Transmembrane helix</keyword>
<dbReference type="OMA" id="RSDVPWG"/>
<dbReference type="EMBL" id="MNAD01000879">
    <property type="protein sequence ID" value="OJT09784.1"/>
    <property type="molecule type" value="Genomic_DNA"/>
</dbReference>
<evidence type="ECO:0000256" key="3">
    <source>
        <dbReference type="ARBA" id="ARBA00022670"/>
    </source>
</evidence>
<dbReference type="AlphaFoldDB" id="A0A1M2VQA2"/>
<keyword evidence="3" id="KW-0645">Protease</keyword>
<dbReference type="Pfam" id="PF00450">
    <property type="entry name" value="Peptidase_S10"/>
    <property type="match status" value="1"/>
</dbReference>
<keyword evidence="10" id="KW-1185">Reference proteome</keyword>
<reference evidence="9 10" key="1">
    <citation type="submission" date="2016-10" db="EMBL/GenBank/DDBJ databases">
        <title>Genome sequence of the basidiomycete white-rot fungus Trametes pubescens.</title>
        <authorList>
            <person name="Makela M.R."/>
            <person name="Granchi Z."/>
            <person name="Peng M."/>
            <person name="De Vries R.P."/>
            <person name="Grigoriev I."/>
            <person name="Riley R."/>
            <person name="Hilden K."/>
        </authorList>
    </citation>
    <scope>NUCLEOTIDE SEQUENCE [LARGE SCALE GENOMIC DNA]</scope>
    <source>
        <strain evidence="9 10">FBCC735</strain>
    </source>
</reference>
<organism evidence="9 10">
    <name type="scientific">Trametes pubescens</name>
    <name type="common">White-rot fungus</name>
    <dbReference type="NCBI Taxonomy" id="154538"/>
    <lineage>
        <taxon>Eukaryota</taxon>
        <taxon>Fungi</taxon>
        <taxon>Dikarya</taxon>
        <taxon>Basidiomycota</taxon>
        <taxon>Agaricomycotina</taxon>
        <taxon>Agaricomycetes</taxon>
        <taxon>Polyporales</taxon>
        <taxon>Polyporaceae</taxon>
        <taxon>Trametes</taxon>
    </lineage>
</organism>
<dbReference type="InterPro" id="IPR029058">
    <property type="entry name" value="AB_hydrolase_fold"/>
</dbReference>
<proteinExistence type="inferred from homology"/>
<keyword evidence="6" id="KW-0325">Glycoprotein</keyword>
<evidence type="ECO:0000313" key="9">
    <source>
        <dbReference type="EMBL" id="OJT09784.1"/>
    </source>
</evidence>
<evidence type="ECO:0000256" key="6">
    <source>
        <dbReference type="ARBA" id="ARBA00023180"/>
    </source>
</evidence>
<dbReference type="PRINTS" id="PR00724">
    <property type="entry name" value="CRBOXYPTASEC"/>
</dbReference>
<dbReference type="Gene3D" id="3.40.50.1820">
    <property type="entry name" value="alpha/beta hydrolase"/>
    <property type="match status" value="1"/>
</dbReference>
<gene>
    <name evidence="9" type="ORF">TRAPUB_13743</name>
</gene>
<evidence type="ECO:0000313" key="10">
    <source>
        <dbReference type="Proteomes" id="UP000184267"/>
    </source>
</evidence>
<sequence>MPGFVYTAVLAVVLPLVAAQLPPTPSSWPHDYPGKPSGDFSPEWQSCRHFAGNIAVNRPGHPNNTLFFWALEKDNGSLTVGADDRSDVPWGIWLNGGPGSSSLLGFLYENGPLRMQPDSSIKENKFSWDGLADYIWIDQPVGTGWSTTDSDGYVHDEDEMGRDFMGFLENLVKVFPSLKKRPLYLTGESYSGTYIPYIMKTYFGLTDPPVNIAKFAIGDGTIGSEAVFEILPTASALRANVNTLETYPQLIGYDPEVFEWFREQEHLCGYDLNLTYPQDGHFPTLQLIEPSNPTRTIEYAKANSKHFMKALTRLALGKSAHSMRAIEDRSRLSRAGNLAELVAPLQRRAEHAGNQKRDLSLRANGTIDPWYGCFLFDEMVEYAINYTSPWREHADINTWQGFDVYQVTDALSPESPIDGSPFLNDPRTRAALHAPTSKNWAGGIVYPFLGDPVNGIDPSTCRGFTLLREFILGNNQTGLVTLANGAVRVLGGEIAALAVDALRATDAVFVGSVTTQSTFLYPAATVDAWNNYIATATATVLAVVPSSVAVAAEQNGAGPLRAAGASFAALGAAFVVSLLMFA</sequence>
<feature type="signal peptide" evidence="8">
    <location>
        <begin position="1"/>
        <end position="19"/>
    </location>
</feature>
<dbReference type="InterPro" id="IPR001563">
    <property type="entry name" value="Peptidase_S10"/>
</dbReference>
<evidence type="ECO:0000256" key="5">
    <source>
        <dbReference type="ARBA" id="ARBA00022801"/>
    </source>
</evidence>
<dbReference type="OrthoDB" id="443318at2759"/>
<keyword evidence="4 8" id="KW-0732">Signal</keyword>
<dbReference type="GO" id="GO:0004185">
    <property type="term" value="F:serine-type carboxypeptidase activity"/>
    <property type="evidence" value="ECO:0007669"/>
    <property type="project" value="InterPro"/>
</dbReference>
<evidence type="ECO:0000256" key="4">
    <source>
        <dbReference type="ARBA" id="ARBA00022729"/>
    </source>
</evidence>
<dbReference type="GO" id="GO:0006508">
    <property type="term" value="P:proteolysis"/>
    <property type="evidence" value="ECO:0007669"/>
    <property type="project" value="UniProtKB-KW"/>
</dbReference>
<comment type="similarity">
    <text evidence="1">Belongs to the peptidase S10 family.</text>
</comment>
<evidence type="ECO:0000256" key="1">
    <source>
        <dbReference type="ARBA" id="ARBA00009431"/>
    </source>
</evidence>
<feature type="chain" id="PRO_5012928315" evidence="8">
    <location>
        <begin position="20"/>
        <end position="582"/>
    </location>
</feature>
<evidence type="ECO:0000256" key="7">
    <source>
        <dbReference type="SAM" id="Phobius"/>
    </source>
</evidence>
<protein>
    <submittedName>
        <fullName evidence="9">Vitellogenic carboxypeptidase</fullName>
    </submittedName>
</protein>
<keyword evidence="5" id="KW-0378">Hydrolase</keyword>
<evidence type="ECO:0000256" key="2">
    <source>
        <dbReference type="ARBA" id="ARBA00022645"/>
    </source>
</evidence>
<accession>A0A1M2VQA2</accession>
<evidence type="ECO:0000256" key="8">
    <source>
        <dbReference type="SAM" id="SignalP"/>
    </source>
</evidence>
<dbReference type="PANTHER" id="PTHR11802:SF3">
    <property type="entry name" value="RETINOID-INDUCIBLE SERINE CARBOXYPEPTIDASE"/>
    <property type="match status" value="1"/>
</dbReference>
<dbReference type="PANTHER" id="PTHR11802">
    <property type="entry name" value="SERINE PROTEASE FAMILY S10 SERINE CARBOXYPEPTIDASE"/>
    <property type="match status" value="1"/>
</dbReference>
<keyword evidence="2 9" id="KW-0121">Carboxypeptidase</keyword>
<name>A0A1M2VQA2_TRAPU</name>